<organism evidence="4 5">
    <name type="scientific">Pseudobacteriovorax antillogorgiicola</name>
    <dbReference type="NCBI Taxonomy" id="1513793"/>
    <lineage>
        <taxon>Bacteria</taxon>
        <taxon>Pseudomonadati</taxon>
        <taxon>Bdellovibrionota</taxon>
        <taxon>Oligoflexia</taxon>
        <taxon>Oligoflexales</taxon>
        <taxon>Pseudobacteriovoracaceae</taxon>
        <taxon>Pseudobacteriovorax</taxon>
    </lineage>
</organism>
<dbReference type="InterPro" id="IPR001638">
    <property type="entry name" value="Solute-binding_3/MltF_N"/>
</dbReference>
<evidence type="ECO:0000313" key="4">
    <source>
        <dbReference type="EMBL" id="SMF16846.1"/>
    </source>
</evidence>
<dbReference type="RefSeq" id="WP_132317998.1">
    <property type="nucleotide sequence ID" value="NZ_SLZT01000006.1"/>
</dbReference>
<dbReference type="SUPFAM" id="SSF53850">
    <property type="entry name" value="Periplasmic binding protein-like II"/>
    <property type="match status" value="1"/>
</dbReference>
<dbReference type="STRING" id="1513793.SAMN06296036_10673"/>
<feature type="chain" id="PRO_5013323221" evidence="2">
    <location>
        <begin position="22"/>
        <end position="232"/>
    </location>
</feature>
<accession>A0A1Y6BKT4</accession>
<evidence type="ECO:0000259" key="3">
    <source>
        <dbReference type="SMART" id="SM00062"/>
    </source>
</evidence>
<keyword evidence="1 2" id="KW-0732">Signal</keyword>
<dbReference type="Proteomes" id="UP000192907">
    <property type="component" value="Unassembled WGS sequence"/>
</dbReference>
<reference evidence="5" key="1">
    <citation type="submission" date="2017-04" db="EMBL/GenBank/DDBJ databases">
        <authorList>
            <person name="Varghese N."/>
            <person name="Submissions S."/>
        </authorList>
    </citation>
    <scope>NUCLEOTIDE SEQUENCE [LARGE SCALE GENOMIC DNA]</scope>
    <source>
        <strain evidence="5">RKEM611</strain>
    </source>
</reference>
<protein>
    <submittedName>
        <fullName evidence="4">Amino acid ABC transporter substrate-binding protein, PAAT family</fullName>
    </submittedName>
</protein>
<gene>
    <name evidence="4" type="ORF">SAMN06296036_10673</name>
</gene>
<dbReference type="OrthoDB" id="5562041at2"/>
<name>A0A1Y6BKT4_9BACT</name>
<evidence type="ECO:0000313" key="5">
    <source>
        <dbReference type="Proteomes" id="UP000192907"/>
    </source>
</evidence>
<dbReference type="EMBL" id="FWZT01000006">
    <property type="protein sequence ID" value="SMF16846.1"/>
    <property type="molecule type" value="Genomic_DNA"/>
</dbReference>
<evidence type="ECO:0000256" key="1">
    <source>
        <dbReference type="ARBA" id="ARBA00022729"/>
    </source>
</evidence>
<dbReference type="AlphaFoldDB" id="A0A1Y6BKT4"/>
<dbReference type="PANTHER" id="PTHR35936:SF25">
    <property type="entry name" value="ABC TRANSPORTER SUBSTRATE-BINDING PROTEIN"/>
    <property type="match status" value="1"/>
</dbReference>
<sequence>MKMFILSLFMLLFPNVVYSQACSKSKTLQIGVDPWPPFSYSSSSKLKGVSVDIIRAAFSKVGIKTDFHLLPWKRIVRNIQLGELDVLANLYYVEDIAKWVKYSLPYLKSDVKLASLKNFKRRIRSISSIQGESVAYGQGYSFGKSFDHASHFKKVEVPVTENGLKMMILGRVDLVIDSEEVLSFLIDHNTEYSSKIKILSDSLLVNEMSIGVSKKHRDRERIITCFNQGLTA</sequence>
<dbReference type="Pfam" id="PF00497">
    <property type="entry name" value="SBP_bac_3"/>
    <property type="match status" value="1"/>
</dbReference>
<proteinExistence type="predicted"/>
<dbReference type="PANTHER" id="PTHR35936">
    <property type="entry name" value="MEMBRANE-BOUND LYTIC MUREIN TRANSGLYCOSYLASE F"/>
    <property type="match status" value="1"/>
</dbReference>
<dbReference type="SMART" id="SM00062">
    <property type="entry name" value="PBPb"/>
    <property type="match status" value="1"/>
</dbReference>
<dbReference type="Gene3D" id="3.40.190.10">
    <property type="entry name" value="Periplasmic binding protein-like II"/>
    <property type="match status" value="2"/>
</dbReference>
<feature type="signal peptide" evidence="2">
    <location>
        <begin position="1"/>
        <end position="21"/>
    </location>
</feature>
<evidence type="ECO:0000256" key="2">
    <source>
        <dbReference type="SAM" id="SignalP"/>
    </source>
</evidence>
<feature type="domain" description="Solute-binding protein family 3/N-terminal" evidence="3">
    <location>
        <begin position="27"/>
        <end position="229"/>
    </location>
</feature>
<keyword evidence="5" id="KW-1185">Reference proteome</keyword>